<feature type="compositionally biased region" description="Polar residues" evidence="1">
    <location>
        <begin position="459"/>
        <end position="475"/>
    </location>
</feature>
<feature type="region of interest" description="Disordered" evidence="1">
    <location>
        <begin position="739"/>
        <end position="780"/>
    </location>
</feature>
<reference evidence="3" key="1">
    <citation type="submission" date="2014-11" db="EMBL/GenBank/DDBJ databases">
        <authorList>
            <person name="Otto D Thomas"/>
            <person name="Naeem Raeece"/>
        </authorList>
    </citation>
    <scope>NUCLEOTIDE SEQUENCE</scope>
</reference>
<evidence type="ECO:0000256" key="2">
    <source>
        <dbReference type="SAM" id="SignalP"/>
    </source>
</evidence>
<sequence>MSVFTASLCLSLLYGAAGTLRGTAPSAFFFSFWPTQTKQGPRRDAAVSSLMGKKGDDELLDPFGGFRIGGELKGFDPFDQEQIMKQVKKKKPKPVGGRFSNWDGTASLEYTGRKDPDPEWLASNPAFPTLKGDELENRRKQLREMQKDEDFDPEDFMASVQGMDEESMLDGLPAPTRGGRPGQVRGRQPPRRGAMPPAPPPWAREGAPTARSEGGGKTPGRAQNLDWMSMGNGLKLDFGGETGDVEGVYTGASPTPTPPVAKGVGLGGGAVAPPTSSASFASPSRGPTTGPITPDDQKRELMKRMGLADLEPDVQRPMIVAGMGDESDILEMEKKIFGATDALSSKEEEESFTTEEEKRLRVSIMYEEQTGRKYDFGSEDPVYVPAASSEQPAFEADEDFEALTDSDVLGNIETAEADWEALGENERDSQLKEAEEKMGMDGDLPLSSLSISPEDGPSQDFTRLSQAVPLTSHKTPSPPAAETPHHSSPTSTHQSSSSSDVVVGNRKMPSGVADLFEEEGEIETERRRRGQYSPTPTVFSPPPAISQAAQDTEDEEIERDLQRRQEMQQWGGRSEEAESVAEKLRMQNAAAMPGDQSAAAAFLEKKRREREEAYEADKANIKFNEPDVWGDDARAEAAAEAAAESRATAGLTAEQKISYIQEKKKQRRQELMEEMEELDRFAGVTQEELEEMRVKRMQELRNRGSRNQRQADRLAVEADDWLDDNVAGPTWLKRILGSSEGAEGEQEGGGQGESSDVASVEAPGNPADIPARLRKVRRTEQKNPWTSVVAQERNTFVAMAAKRKAEDEAERRRLRKAQLKNALIIAGDCPVAPFLRDLLERAGMEVNMLTGREPVAYQQQRTASGKMTAQGKLQSADVVFIVPDTNKAVDTEGGFLGGLFGGGSSSDLKITKDNLQMWLKKLGRVRHVVLMSPLGLDRSGSKGMKGIFGDLNERRNLEDAVVYRSKQAGFDFTLVRVGKLVPPSEGQRGMAMEPGDRMSLESVTTHDTAAECLYRLLEQRGSYNSTLSVVSTKFQQPKEWEWDDGFVKLDGPELTRVSVHGADPGRLLAFVRDWAQLWLPGGDYFGTLTTPVTLKTLPGGVRLQFNSKRQRIEDPEDYDELGPQQWSQPQPSPSKEGGVDVVVEDWPVSRVRAIRSCMGDGAVVKESSEARIVGALRDDMRRYKRLHERRK</sequence>
<feature type="region of interest" description="Disordered" evidence="1">
    <location>
        <begin position="413"/>
        <end position="580"/>
    </location>
</feature>
<feature type="region of interest" description="Disordered" evidence="1">
    <location>
        <begin position="88"/>
        <end position="135"/>
    </location>
</feature>
<feature type="compositionally biased region" description="Low complexity" evidence="1">
    <location>
        <begin position="182"/>
        <end position="195"/>
    </location>
</feature>
<feature type="region of interest" description="Disordered" evidence="1">
    <location>
        <begin position="272"/>
        <end position="296"/>
    </location>
</feature>
<feature type="signal peptide" evidence="2">
    <location>
        <begin position="1"/>
        <end position="18"/>
    </location>
</feature>
<proteinExistence type="predicted"/>
<feature type="compositionally biased region" description="Low complexity" evidence="1">
    <location>
        <begin position="486"/>
        <end position="499"/>
    </location>
</feature>
<protein>
    <recommendedName>
        <fullName evidence="4">NAD(P)-binding domain-containing protein</fullName>
    </recommendedName>
</protein>
<feature type="chain" id="PRO_5005192633" description="NAD(P)-binding domain-containing protein" evidence="2">
    <location>
        <begin position="19"/>
        <end position="1191"/>
    </location>
</feature>
<evidence type="ECO:0000313" key="3">
    <source>
        <dbReference type="EMBL" id="CEM54969.1"/>
    </source>
</evidence>
<feature type="region of interest" description="Disordered" evidence="1">
    <location>
        <begin position="167"/>
        <end position="225"/>
    </location>
</feature>
<keyword evidence="2" id="KW-0732">Signal</keyword>
<accession>A0A0G4ICR7</accession>
<feature type="compositionally biased region" description="Low complexity" evidence="1">
    <location>
        <begin position="272"/>
        <end position="287"/>
    </location>
</feature>
<name>A0A0G4ICR7_9ALVE</name>
<evidence type="ECO:0000256" key="1">
    <source>
        <dbReference type="SAM" id="MobiDB-lite"/>
    </source>
</evidence>
<organism evidence="3">
    <name type="scientific">Chromera velia CCMP2878</name>
    <dbReference type="NCBI Taxonomy" id="1169474"/>
    <lineage>
        <taxon>Eukaryota</taxon>
        <taxon>Sar</taxon>
        <taxon>Alveolata</taxon>
        <taxon>Colpodellida</taxon>
        <taxon>Chromeraceae</taxon>
        <taxon>Chromera</taxon>
    </lineage>
</organism>
<gene>
    <name evidence="3" type="ORF">Cvel_13189</name>
</gene>
<evidence type="ECO:0008006" key="4">
    <source>
        <dbReference type="Google" id="ProtNLM"/>
    </source>
</evidence>
<dbReference type="AlphaFoldDB" id="A0A0G4ICR7"/>
<dbReference type="VEuPathDB" id="CryptoDB:Cvel_13189"/>
<feature type="compositionally biased region" description="Basic and acidic residues" evidence="1">
    <location>
        <begin position="424"/>
        <end position="440"/>
    </location>
</feature>
<feature type="region of interest" description="Disordered" evidence="1">
    <location>
        <begin position="1114"/>
        <end position="1139"/>
    </location>
</feature>
<dbReference type="Gene3D" id="3.40.50.720">
    <property type="entry name" value="NAD(P)-binding Rossmann-like Domain"/>
    <property type="match status" value="1"/>
</dbReference>
<dbReference type="EMBL" id="CDMZ01005833">
    <property type="protein sequence ID" value="CEM54969.1"/>
    <property type="molecule type" value="Genomic_DNA"/>
</dbReference>